<gene>
    <name evidence="2" type="ORF">C8A04DRAFT_15295</name>
</gene>
<proteinExistence type="predicted"/>
<dbReference type="PANTHER" id="PTHR34618:SF4">
    <property type="entry name" value="CAS1"/>
    <property type="match status" value="1"/>
</dbReference>
<accession>A0AAN6UVX3</accession>
<dbReference type="PANTHER" id="PTHR34618">
    <property type="entry name" value="SURFACE PROTEIN MAS1, PUTATIVE-RELATED"/>
    <property type="match status" value="1"/>
</dbReference>
<dbReference type="GeneID" id="87815044"/>
<evidence type="ECO:0000313" key="2">
    <source>
        <dbReference type="EMBL" id="KAK4140024.1"/>
    </source>
</evidence>
<reference evidence="2" key="2">
    <citation type="submission" date="2023-05" db="EMBL/GenBank/DDBJ databases">
        <authorList>
            <consortium name="Lawrence Berkeley National Laboratory"/>
            <person name="Steindorff A."/>
            <person name="Hensen N."/>
            <person name="Bonometti L."/>
            <person name="Westerberg I."/>
            <person name="Brannstrom I.O."/>
            <person name="Guillou S."/>
            <person name="Cros-Aarteil S."/>
            <person name="Calhoun S."/>
            <person name="Haridas S."/>
            <person name="Kuo A."/>
            <person name="Mondo S."/>
            <person name="Pangilinan J."/>
            <person name="Riley R."/>
            <person name="Labutti K."/>
            <person name="Andreopoulos B."/>
            <person name="Lipzen A."/>
            <person name="Chen C."/>
            <person name="Yanf M."/>
            <person name="Daum C."/>
            <person name="Ng V."/>
            <person name="Clum A."/>
            <person name="Ohm R."/>
            <person name="Martin F."/>
            <person name="Silar P."/>
            <person name="Natvig D."/>
            <person name="Lalanne C."/>
            <person name="Gautier V."/>
            <person name="Ament-Velasquez S.L."/>
            <person name="Kruys A."/>
            <person name="Hutchinson M.I."/>
            <person name="Powell A.J."/>
            <person name="Barry K."/>
            <person name="Miller A.N."/>
            <person name="Grigoriev I.V."/>
            <person name="Debuchy R."/>
            <person name="Gladieux P."/>
            <person name="Thoren M.H."/>
            <person name="Johannesson H."/>
        </authorList>
    </citation>
    <scope>NUCLEOTIDE SEQUENCE</scope>
    <source>
        <strain evidence="2">CBS 141.50</strain>
    </source>
</reference>
<feature type="chain" id="PRO_5043023226" evidence="1">
    <location>
        <begin position="19"/>
        <end position="258"/>
    </location>
</feature>
<name>A0AAN6UVX3_9PEZI</name>
<dbReference type="Pfam" id="PF11327">
    <property type="entry name" value="Egh16-like"/>
    <property type="match status" value="1"/>
</dbReference>
<keyword evidence="1" id="KW-0732">Signal</keyword>
<organism evidence="2 3">
    <name type="scientific">Dichotomopilus funicola</name>
    <dbReference type="NCBI Taxonomy" id="1934379"/>
    <lineage>
        <taxon>Eukaryota</taxon>
        <taxon>Fungi</taxon>
        <taxon>Dikarya</taxon>
        <taxon>Ascomycota</taxon>
        <taxon>Pezizomycotina</taxon>
        <taxon>Sordariomycetes</taxon>
        <taxon>Sordariomycetidae</taxon>
        <taxon>Sordariales</taxon>
        <taxon>Chaetomiaceae</taxon>
        <taxon>Dichotomopilus</taxon>
    </lineage>
</organism>
<dbReference type="InterPro" id="IPR021476">
    <property type="entry name" value="Egh16-like"/>
</dbReference>
<dbReference type="AlphaFoldDB" id="A0AAN6UVX3"/>
<dbReference type="Proteomes" id="UP001302676">
    <property type="component" value="Unassembled WGS sequence"/>
</dbReference>
<sequence length="258" mass="25019">MLTHATVLALALTPLASAHGKVAVVTGNAGGNGTALAIQGGIVPGSGPNSKTEVDTTVFHHTSIRTNGLGKTTGAGHNDLGQLVHAMALSGPTLPQLTPGGNLTGIFHVVTADGAGPIQAVLDTTATGQFSDGVPLTVVMQIPGVGGNFVGGNNNKRSLNPLSWLRKRGAANVNQSFEFAFAVPENTTCTGVVAGMTGVCLVKVANANQAGPFGGVVPVQMVAAGAAAPVVTGGTGVGAGTGTGTGSGVVVCGGTGQA</sequence>
<reference evidence="2" key="1">
    <citation type="journal article" date="2023" name="Mol. Phylogenet. Evol.">
        <title>Genome-scale phylogeny and comparative genomics of the fungal order Sordariales.</title>
        <authorList>
            <person name="Hensen N."/>
            <person name="Bonometti L."/>
            <person name="Westerberg I."/>
            <person name="Brannstrom I.O."/>
            <person name="Guillou S."/>
            <person name="Cros-Aarteil S."/>
            <person name="Calhoun S."/>
            <person name="Haridas S."/>
            <person name="Kuo A."/>
            <person name="Mondo S."/>
            <person name="Pangilinan J."/>
            <person name="Riley R."/>
            <person name="LaButti K."/>
            <person name="Andreopoulos B."/>
            <person name="Lipzen A."/>
            <person name="Chen C."/>
            <person name="Yan M."/>
            <person name="Daum C."/>
            <person name="Ng V."/>
            <person name="Clum A."/>
            <person name="Steindorff A."/>
            <person name="Ohm R.A."/>
            <person name="Martin F."/>
            <person name="Silar P."/>
            <person name="Natvig D.O."/>
            <person name="Lalanne C."/>
            <person name="Gautier V."/>
            <person name="Ament-Velasquez S.L."/>
            <person name="Kruys A."/>
            <person name="Hutchinson M.I."/>
            <person name="Powell A.J."/>
            <person name="Barry K."/>
            <person name="Miller A.N."/>
            <person name="Grigoriev I.V."/>
            <person name="Debuchy R."/>
            <person name="Gladieux P."/>
            <person name="Hiltunen Thoren M."/>
            <person name="Johannesson H."/>
        </authorList>
    </citation>
    <scope>NUCLEOTIDE SEQUENCE</scope>
    <source>
        <strain evidence="2">CBS 141.50</strain>
    </source>
</reference>
<dbReference type="RefSeq" id="XP_062633395.1">
    <property type="nucleotide sequence ID" value="XM_062778431.1"/>
</dbReference>
<keyword evidence="3" id="KW-1185">Reference proteome</keyword>
<dbReference type="EMBL" id="MU853642">
    <property type="protein sequence ID" value="KAK4140024.1"/>
    <property type="molecule type" value="Genomic_DNA"/>
</dbReference>
<evidence type="ECO:0000256" key="1">
    <source>
        <dbReference type="SAM" id="SignalP"/>
    </source>
</evidence>
<protein>
    <submittedName>
        <fullName evidence="2">Uncharacterized protein</fullName>
    </submittedName>
</protein>
<evidence type="ECO:0000313" key="3">
    <source>
        <dbReference type="Proteomes" id="UP001302676"/>
    </source>
</evidence>
<comment type="caution">
    <text evidence="2">The sequence shown here is derived from an EMBL/GenBank/DDBJ whole genome shotgun (WGS) entry which is preliminary data.</text>
</comment>
<feature type="signal peptide" evidence="1">
    <location>
        <begin position="1"/>
        <end position="18"/>
    </location>
</feature>